<name>D6ZFC7_SEGRD</name>
<protein>
    <submittedName>
        <fullName evidence="2">Uncharacterized protein</fullName>
    </submittedName>
</protein>
<feature type="region of interest" description="Disordered" evidence="1">
    <location>
        <begin position="69"/>
        <end position="88"/>
    </location>
</feature>
<evidence type="ECO:0000313" key="3">
    <source>
        <dbReference type="Proteomes" id="UP000002247"/>
    </source>
</evidence>
<gene>
    <name evidence="2" type="ordered locus">Srot_1180</name>
</gene>
<feature type="compositionally biased region" description="Basic and acidic residues" evidence="1">
    <location>
        <begin position="69"/>
        <end position="84"/>
    </location>
</feature>
<proteinExistence type="predicted"/>
<dbReference type="Proteomes" id="UP000002247">
    <property type="component" value="Chromosome"/>
</dbReference>
<evidence type="ECO:0000313" key="2">
    <source>
        <dbReference type="EMBL" id="ADG97651.1"/>
    </source>
</evidence>
<dbReference type="HOGENOM" id="CLU_1823977_0_0_11"/>
<dbReference type="KEGG" id="srt:Srot_1180"/>
<keyword evidence="3" id="KW-1185">Reference proteome</keyword>
<sequence length="141" mass="15494">MSPPRPGETIPLARDLATKHGMFAKGVTVEVLQLRYLVSLDPPGSPSPPKMTAVVAEDLLWAPDKRERNHARLERDRRSAELHRLRSGQAQTVRTPVAVLADLYLHASVEAQDRADNALGARAVDAVVALHDRREAPKRSA</sequence>
<evidence type="ECO:0000256" key="1">
    <source>
        <dbReference type="SAM" id="MobiDB-lite"/>
    </source>
</evidence>
<dbReference type="AlphaFoldDB" id="D6ZFC7"/>
<accession>D6ZFC7</accession>
<dbReference type="RefSeq" id="WP_013138107.1">
    <property type="nucleotide sequence ID" value="NC_014168.1"/>
</dbReference>
<organism evidence="2 3">
    <name type="scientific">Segniliparus rotundus (strain ATCC BAA-972 / CDC 1076 / CIP 108378 / DSM 44985 / JCM 13578)</name>
    <dbReference type="NCBI Taxonomy" id="640132"/>
    <lineage>
        <taxon>Bacteria</taxon>
        <taxon>Bacillati</taxon>
        <taxon>Actinomycetota</taxon>
        <taxon>Actinomycetes</taxon>
        <taxon>Mycobacteriales</taxon>
        <taxon>Segniliparaceae</taxon>
        <taxon>Segniliparus</taxon>
    </lineage>
</organism>
<dbReference type="STRING" id="640132.Srot_1180"/>
<dbReference type="EMBL" id="CP001958">
    <property type="protein sequence ID" value="ADG97651.1"/>
    <property type="molecule type" value="Genomic_DNA"/>
</dbReference>
<reference evidence="2 3" key="1">
    <citation type="journal article" date="2010" name="Stand. Genomic Sci.">
        <title>Complete genome sequence of Segniliparus rotundus type strain (CDC 1076).</title>
        <authorList>
            <person name="Sikorski J."/>
            <person name="Lapidus A."/>
            <person name="Copeland A."/>
            <person name="Misra M."/>
            <person name="Glavina Del Rio T."/>
            <person name="Nolan M."/>
            <person name="Lucas S."/>
            <person name="Chen F."/>
            <person name="Tice H."/>
            <person name="Cheng J.F."/>
            <person name="Jando M."/>
            <person name="Schneider S."/>
            <person name="Bruce D."/>
            <person name="Goodwin L."/>
            <person name="Pitluck S."/>
            <person name="Liolios K."/>
            <person name="Mikhailova N."/>
            <person name="Pati A."/>
            <person name="Ivanova N."/>
            <person name="Mavromatis K."/>
            <person name="Chen A."/>
            <person name="Palaniappan K."/>
            <person name="Chertkov O."/>
            <person name="Land M."/>
            <person name="Hauser L."/>
            <person name="Chang Y.J."/>
            <person name="Jeffries C.D."/>
            <person name="Brettin T."/>
            <person name="Detter J.C."/>
            <person name="Han C."/>
            <person name="Rohde M."/>
            <person name="Goker M."/>
            <person name="Bristow J."/>
            <person name="Eisen J.A."/>
            <person name="Markowitz V."/>
            <person name="Hugenholtz P."/>
            <person name="Kyrpides N.C."/>
            <person name="Klenk H.P."/>
        </authorList>
    </citation>
    <scope>NUCLEOTIDE SEQUENCE [LARGE SCALE GENOMIC DNA]</scope>
    <source>
        <strain evidence="3">ATCC BAA-972 / CDC 1076 / CIP 108378 / DSM 44985 / JCM 13578</strain>
    </source>
</reference>